<dbReference type="Gene3D" id="3.30.420.10">
    <property type="entry name" value="Ribonuclease H-like superfamily/Ribonuclease H"/>
    <property type="match status" value="1"/>
</dbReference>
<keyword evidence="9" id="KW-1185">Reference proteome</keyword>
<dbReference type="Gene3D" id="3.10.440.10">
    <property type="match status" value="1"/>
</dbReference>
<organism evidence="6">
    <name type="scientific">Cladocopium goreaui</name>
    <dbReference type="NCBI Taxonomy" id="2562237"/>
    <lineage>
        <taxon>Eukaryota</taxon>
        <taxon>Sar</taxon>
        <taxon>Alveolata</taxon>
        <taxon>Dinophyceae</taxon>
        <taxon>Suessiales</taxon>
        <taxon>Symbiodiniaceae</taxon>
        <taxon>Cladocopium</taxon>
    </lineage>
</organism>
<comment type="caution">
    <text evidence="6">The sequence shown here is derived from an EMBL/GenBank/DDBJ whole genome shotgun (WGS) entry which is preliminary data.</text>
</comment>
<dbReference type="FunFam" id="3.10.440.10:FF:000001">
    <property type="entry name" value="60S ribosomal protein L31"/>
    <property type="match status" value="1"/>
</dbReference>
<evidence type="ECO:0000256" key="1">
    <source>
        <dbReference type="ARBA" id="ARBA00010808"/>
    </source>
</evidence>
<dbReference type="InterPro" id="IPR036397">
    <property type="entry name" value="RNaseH_sf"/>
</dbReference>
<dbReference type="InterPro" id="IPR000054">
    <property type="entry name" value="Ribosomal_eL31"/>
</dbReference>
<dbReference type="SUPFAM" id="SSF54575">
    <property type="entry name" value="Ribosomal protein L31e"/>
    <property type="match status" value="1"/>
</dbReference>
<dbReference type="PANTHER" id="PTHR10956:SF0">
    <property type="entry name" value="60S RIBOSOMAL PROTEIN L31"/>
    <property type="match status" value="1"/>
</dbReference>
<dbReference type="OrthoDB" id="9739313at2759"/>
<evidence type="ECO:0000313" key="6">
    <source>
        <dbReference type="EMBL" id="CAI3996623.1"/>
    </source>
</evidence>
<dbReference type="PROSITE" id="PS50994">
    <property type="entry name" value="INTEGRASE"/>
    <property type="match status" value="1"/>
</dbReference>
<dbReference type="CDD" id="cd00463">
    <property type="entry name" value="Ribosomal_L31e"/>
    <property type="match status" value="1"/>
</dbReference>
<evidence type="ECO:0000256" key="2">
    <source>
        <dbReference type="ARBA" id="ARBA00022980"/>
    </source>
</evidence>
<dbReference type="GO" id="GO:0002181">
    <property type="term" value="P:cytoplasmic translation"/>
    <property type="evidence" value="ECO:0007669"/>
    <property type="project" value="TreeGrafter"/>
</dbReference>
<dbReference type="InterPro" id="IPR001584">
    <property type="entry name" value="Integrase_cat-core"/>
</dbReference>
<feature type="region of interest" description="Disordered" evidence="4">
    <location>
        <begin position="782"/>
        <end position="841"/>
    </location>
</feature>
<dbReference type="PANTHER" id="PTHR10956">
    <property type="entry name" value="60S RIBOSOMAL PROTEIN L31"/>
    <property type="match status" value="1"/>
</dbReference>
<reference evidence="7" key="2">
    <citation type="submission" date="2024-04" db="EMBL/GenBank/DDBJ databases">
        <authorList>
            <person name="Chen Y."/>
            <person name="Shah S."/>
            <person name="Dougan E. K."/>
            <person name="Thang M."/>
            <person name="Chan C."/>
        </authorList>
    </citation>
    <scope>NUCLEOTIDE SEQUENCE [LARGE SCALE GENOMIC DNA]</scope>
</reference>
<evidence type="ECO:0000313" key="9">
    <source>
        <dbReference type="Proteomes" id="UP001152797"/>
    </source>
</evidence>
<dbReference type="SMART" id="SM01380">
    <property type="entry name" value="Ribosomal_L31e"/>
    <property type="match status" value="1"/>
</dbReference>
<feature type="region of interest" description="Disordered" evidence="4">
    <location>
        <begin position="195"/>
        <end position="234"/>
    </location>
</feature>
<feature type="region of interest" description="Disordered" evidence="4">
    <location>
        <begin position="404"/>
        <end position="430"/>
    </location>
</feature>
<keyword evidence="2 8" id="KW-0689">Ribosomal protein</keyword>
<sequence>MSVTEMPNDESDVFVMTHDSLQASDVKERLRIVCRNLPVPPTGRIPMPERSHANPSREKTIPKENLLPKTFVGPAACEKTEVTEPQSITCCPTKSLAHDVMFATTMHISQSKETQEKDLQKLSYDQLKEMPIRFGSAKTGQSFLTVVKEDPKYCTWFLRQYGNSQKLEHQEFLRFLELWTERQELEQNWMERQEKTVPAPLASKPKAKAKSGGGHGKSSERPMTIDLEEEEEEPWDTVSLRGSQIIDEQVSQRLNQLEHVLWQVVGQMQQLCPPAPEDPGKVSDPPGYPPAAVQILSGPQHEQKPSMKSDDSQFLQDPTILADAKEIAPRVGTLVLEKGPLFDRIQEACPNHVIRVLEICKGADRFRQSPIRLMPHEAPLRLTANDKREVPPGVLELPTKKMRLTSEGDPMEPLSKNAHEPQQEVPEEGAGDFKCSTCVETQAPRISRPASLSEPREFNDCVGCDLTSWTSRNGKVFQSVHLIDMATNFQLASTVSQTDASTLFETIQECWFEWAGPCKQLVVDNESALCSDEFTKHAQSSDIHLRVVAAYAHWQLGKTERHGDILQHMLERFDVDQTISTNDEFRKALQQCCNAKNSLARSKGYTPEILVLGKSQCLPGSVCEDVPKASHFLYESDIPEGLALRKHLEYRECARRAFAQADNSEKLRRAFLRRQRPHRGRHIGGSFVMFWRPGKGEYHGRIRECPNCGISSRASYPRKGDKLLRIHNRPRWTDFDPSSCADCPVDILNVMAQARGLLQQVWSRKNHLRRLGRIGVRAIGAGQFRPPPAPPAPPAPAPAVGAGAAPAAAGPSPYAAASSSSPVPTRPRLGAKKSARAGKEPVTRDCTIHLHKHMQKISFKKRAPRAVRVVRQFASKVMLTQDVRIDTKLNKFLWSNGVRNVPRRVRVRLSRKRNEDEDAKEKLFTLVQHVPVESFKGLQTETVKDE</sequence>
<dbReference type="EMBL" id="CAMXCT010002224">
    <property type="protein sequence ID" value="CAI3996623.1"/>
    <property type="molecule type" value="Genomic_DNA"/>
</dbReference>
<evidence type="ECO:0000259" key="5">
    <source>
        <dbReference type="PROSITE" id="PS50994"/>
    </source>
</evidence>
<feature type="compositionally biased region" description="Low complexity" evidence="4">
    <location>
        <begin position="798"/>
        <end position="823"/>
    </location>
</feature>
<proteinExistence type="inferred from homology"/>
<dbReference type="InterPro" id="IPR023621">
    <property type="entry name" value="Ribosomal_eL31_dom_sf"/>
</dbReference>
<dbReference type="GO" id="GO:0022625">
    <property type="term" value="C:cytosolic large ribosomal subunit"/>
    <property type="evidence" value="ECO:0007669"/>
    <property type="project" value="TreeGrafter"/>
</dbReference>
<dbReference type="EMBL" id="CAMXCT020002224">
    <property type="protein sequence ID" value="CAL1149998.1"/>
    <property type="molecule type" value="Genomic_DNA"/>
</dbReference>
<dbReference type="GO" id="GO:0003676">
    <property type="term" value="F:nucleic acid binding"/>
    <property type="evidence" value="ECO:0007669"/>
    <property type="project" value="InterPro"/>
</dbReference>
<dbReference type="EMBL" id="CAMXCT030002224">
    <property type="protein sequence ID" value="CAL4783935.1"/>
    <property type="molecule type" value="Genomic_DNA"/>
</dbReference>
<gene>
    <name evidence="6" type="ORF">C1SCF055_LOCUS23086</name>
</gene>
<keyword evidence="3" id="KW-0687">Ribonucleoprotein</keyword>
<dbReference type="AlphaFoldDB" id="A0A9P1CTE4"/>
<reference evidence="6" key="1">
    <citation type="submission" date="2022-10" db="EMBL/GenBank/DDBJ databases">
        <authorList>
            <person name="Chen Y."/>
            <person name="Dougan E. K."/>
            <person name="Chan C."/>
            <person name="Rhodes N."/>
            <person name="Thang M."/>
        </authorList>
    </citation>
    <scope>NUCLEOTIDE SEQUENCE</scope>
</reference>
<name>A0A9P1CTE4_9DINO</name>
<dbReference type="InterPro" id="IPR012337">
    <property type="entry name" value="RNaseH-like_sf"/>
</dbReference>
<dbReference type="SUPFAM" id="SSF53098">
    <property type="entry name" value="Ribonuclease H-like"/>
    <property type="match status" value="1"/>
</dbReference>
<accession>A0A9P1CTE4</accession>
<evidence type="ECO:0000256" key="3">
    <source>
        <dbReference type="ARBA" id="ARBA00023274"/>
    </source>
</evidence>
<dbReference type="Proteomes" id="UP001152797">
    <property type="component" value="Unassembled WGS sequence"/>
</dbReference>
<evidence type="ECO:0000313" key="8">
    <source>
        <dbReference type="EMBL" id="CAL4783935.1"/>
    </source>
</evidence>
<dbReference type="GO" id="GO:0015074">
    <property type="term" value="P:DNA integration"/>
    <property type="evidence" value="ECO:0007669"/>
    <property type="project" value="InterPro"/>
</dbReference>
<comment type="similarity">
    <text evidence="1">Belongs to the eukaryotic ribosomal protein eL31 family.</text>
</comment>
<protein>
    <submittedName>
        <fullName evidence="8">Large ribosomal subunit protein eL31 (60S ribosomal protein L31)</fullName>
    </submittedName>
</protein>
<feature type="domain" description="Integrase catalytic" evidence="5">
    <location>
        <begin position="451"/>
        <end position="615"/>
    </location>
</feature>
<dbReference type="GO" id="GO:0003735">
    <property type="term" value="F:structural constituent of ribosome"/>
    <property type="evidence" value="ECO:0007669"/>
    <property type="project" value="InterPro"/>
</dbReference>
<evidence type="ECO:0000256" key="4">
    <source>
        <dbReference type="SAM" id="MobiDB-lite"/>
    </source>
</evidence>
<feature type="compositionally biased region" description="Pro residues" evidence="4">
    <location>
        <begin position="785"/>
        <end position="797"/>
    </location>
</feature>
<dbReference type="Pfam" id="PF01198">
    <property type="entry name" value="Ribosomal_L31e"/>
    <property type="match status" value="1"/>
</dbReference>
<evidence type="ECO:0000313" key="7">
    <source>
        <dbReference type="EMBL" id="CAL1149998.1"/>
    </source>
</evidence>